<comment type="caution">
    <text evidence="4">The sequence shown here is derived from an EMBL/GenBank/DDBJ whole genome shotgun (WGS) entry which is preliminary data.</text>
</comment>
<evidence type="ECO:0000259" key="3">
    <source>
        <dbReference type="Pfam" id="PF14331"/>
    </source>
</evidence>
<accession>A0A6L6QLW8</accession>
<evidence type="ECO:0000256" key="1">
    <source>
        <dbReference type="SAM" id="Phobius"/>
    </source>
</evidence>
<dbReference type="Pfam" id="PF06761">
    <property type="entry name" value="IcmF-related"/>
    <property type="match status" value="1"/>
</dbReference>
<dbReference type="RefSeq" id="WP_155456071.1">
    <property type="nucleotide sequence ID" value="NZ_WNKX01000019.1"/>
</dbReference>
<gene>
    <name evidence="4" type="primary">tssM</name>
    <name evidence="4" type="ORF">GM658_21300</name>
</gene>
<name>A0A6L6QLW8_9BURK</name>
<organism evidence="4 5">
    <name type="scientific">Massilia eburnea</name>
    <dbReference type="NCBI Taxonomy" id="1776165"/>
    <lineage>
        <taxon>Bacteria</taxon>
        <taxon>Pseudomonadati</taxon>
        <taxon>Pseudomonadota</taxon>
        <taxon>Betaproteobacteria</taxon>
        <taxon>Burkholderiales</taxon>
        <taxon>Oxalobacteraceae</taxon>
        <taxon>Telluria group</taxon>
        <taxon>Massilia</taxon>
    </lineage>
</organism>
<dbReference type="PANTHER" id="PTHR36153:SF1">
    <property type="entry name" value="TYPE VI SECRETION SYSTEM COMPONENT TSSM1"/>
    <property type="match status" value="1"/>
</dbReference>
<dbReference type="InterPro" id="IPR009612">
    <property type="entry name" value="IcmF-rel"/>
</dbReference>
<dbReference type="Proteomes" id="UP000472320">
    <property type="component" value="Unassembled WGS sequence"/>
</dbReference>
<dbReference type="NCBIfam" id="TIGR03348">
    <property type="entry name" value="VI_IcmF"/>
    <property type="match status" value="1"/>
</dbReference>
<dbReference type="EMBL" id="WNKX01000019">
    <property type="protein sequence ID" value="MTW13145.1"/>
    <property type="molecule type" value="Genomic_DNA"/>
</dbReference>
<dbReference type="InterPro" id="IPR053156">
    <property type="entry name" value="T6SS_TssM-like"/>
</dbReference>
<dbReference type="InterPro" id="IPR025743">
    <property type="entry name" value="TssM1_N"/>
</dbReference>
<evidence type="ECO:0000313" key="5">
    <source>
        <dbReference type="Proteomes" id="UP000472320"/>
    </source>
</evidence>
<dbReference type="InterPro" id="IPR017731">
    <property type="entry name" value="TssM1-like"/>
</dbReference>
<dbReference type="InterPro" id="IPR027417">
    <property type="entry name" value="P-loop_NTPase"/>
</dbReference>
<dbReference type="OrthoDB" id="9758229at2"/>
<feature type="transmembrane region" description="Helical" evidence="1">
    <location>
        <begin position="37"/>
        <end position="58"/>
    </location>
</feature>
<sequence length="782" mass="87287">MWQRIWYLLTDWRVMNALAFVLLAGLLFLGAEFLQLALVWALLALAAIALLALAAWGTRRYLAYRREREPAAPAETRAQADLDAVRSALLEAVGTIRNSRIGRTTGARALYELPWYMVIGNPAAGKSSAITQSGLRFPFADARAIQGVGGTRQCDWFFTAEGILLDTAGRYAVQAVDRDEWHGFLGLLKKHRPRAPVNGIIIAVSIAELRGDDPEALLQLARSLRQRVQDLIERLEIFAPVYVMFTKADLVAGFADFFGDAEAAERERPWGATMPFRQKAGCRDMLAFFEQSFDELCDGLREMAVATMTQRRREQVPAGVHTFPLEFAAIRAPLKAFLATLFEDNPFQFRPVFRGYYFTSALQEGQPLCAQSQRVAQRFGLAHPPESAACPRVQGGYFLPRLFREVIFADKDLVSQFATRRQRFLRTGAFAGAIVLLGAALGAWTWSYSGNAQLVANAAADLDKAVKLQAQRPYLQSRLEALQVLQDRIAQLDKLESDSPWLLGMGLYQGQSLQRKLRVEYFKGMMEILLKPVAASLESQLHALGRHEAGNVEDSYNALKAYLMLADKAHAEAGHLGDQLTRHWRGWLETNRGAMPREQLLRSAEGLLAFYLAQMNDPAWPRIETRRALVDAAREQLRQVVRGMTARERVYAEIKSRANTRYPAVTVARIVGEQDRELVQGSRAVAGAFTREAWEGYVRTAIREAANSALQSSDWVLKTAERTDLTLEGSPEQVQKALTDSYLADKAAKWGELPLHEWLRTVVKDPAQIAQLDELLGAAPPG</sequence>
<feature type="transmembrane region" description="Helical" evidence="1">
    <location>
        <begin position="424"/>
        <end position="446"/>
    </location>
</feature>
<dbReference type="Pfam" id="PF14331">
    <property type="entry name" value="IcmF-related_N"/>
    <property type="match status" value="1"/>
</dbReference>
<keyword evidence="1" id="KW-1133">Transmembrane helix</keyword>
<feature type="domain" description="IcmF-related" evidence="2">
    <location>
        <begin position="479"/>
        <end position="776"/>
    </location>
</feature>
<proteinExistence type="predicted"/>
<keyword evidence="1" id="KW-0812">Transmembrane</keyword>
<evidence type="ECO:0000313" key="4">
    <source>
        <dbReference type="EMBL" id="MTW13145.1"/>
    </source>
</evidence>
<feature type="transmembrane region" description="Helical" evidence="1">
    <location>
        <begin position="12"/>
        <end position="31"/>
    </location>
</feature>
<feature type="domain" description="Type VI secretion system component TssM1 N-terminal" evidence="3">
    <location>
        <begin position="175"/>
        <end position="431"/>
    </location>
</feature>
<dbReference type="SUPFAM" id="SSF52540">
    <property type="entry name" value="P-loop containing nucleoside triphosphate hydrolases"/>
    <property type="match status" value="1"/>
</dbReference>
<evidence type="ECO:0000259" key="2">
    <source>
        <dbReference type="Pfam" id="PF06761"/>
    </source>
</evidence>
<dbReference type="AlphaFoldDB" id="A0A6L6QLW8"/>
<protein>
    <submittedName>
        <fullName evidence="4">Type VI secretion system membrane subunit TssM</fullName>
    </submittedName>
</protein>
<keyword evidence="1" id="KW-0472">Membrane</keyword>
<keyword evidence="5" id="KW-1185">Reference proteome</keyword>
<dbReference type="PANTHER" id="PTHR36153">
    <property type="entry name" value="INNER MEMBRANE PROTEIN-RELATED"/>
    <property type="match status" value="1"/>
</dbReference>
<reference evidence="4 5" key="1">
    <citation type="submission" date="2019-11" db="EMBL/GenBank/DDBJ databases">
        <title>Type strains purchased from KCTC, JCM and DSMZ.</title>
        <authorList>
            <person name="Lu H."/>
        </authorList>
    </citation>
    <scope>NUCLEOTIDE SEQUENCE [LARGE SCALE GENOMIC DNA]</scope>
    <source>
        <strain evidence="4 5">JCM 31587</strain>
    </source>
</reference>